<keyword evidence="2" id="KW-0472">Membrane</keyword>
<dbReference type="Proteomes" id="UP000683360">
    <property type="component" value="Unassembled WGS sequence"/>
</dbReference>
<reference evidence="4" key="1">
    <citation type="submission" date="2021-03" db="EMBL/GenBank/DDBJ databases">
        <authorList>
            <person name="Bekaert M."/>
        </authorList>
    </citation>
    <scope>NUCLEOTIDE SEQUENCE</scope>
</reference>
<dbReference type="AlphaFoldDB" id="A0A8S3RSY1"/>
<keyword evidence="3" id="KW-0732">Signal</keyword>
<feature type="transmembrane region" description="Helical" evidence="2">
    <location>
        <begin position="80"/>
        <end position="104"/>
    </location>
</feature>
<comment type="caution">
    <text evidence="4">The sequence shown here is derived from an EMBL/GenBank/DDBJ whole genome shotgun (WGS) entry which is preliminary data.</text>
</comment>
<accession>A0A8S3RSY1</accession>
<name>A0A8S3RSY1_MYTED</name>
<keyword evidence="5" id="KW-1185">Reference proteome</keyword>
<keyword evidence="2" id="KW-1133">Transmembrane helix</keyword>
<dbReference type="OrthoDB" id="10396787at2759"/>
<proteinExistence type="predicted"/>
<keyword evidence="2" id="KW-0812">Transmembrane</keyword>
<feature type="signal peptide" evidence="3">
    <location>
        <begin position="1"/>
        <end position="20"/>
    </location>
</feature>
<sequence>MAAQYIFFVLLVSISQRADSEKCFLKTESGVVKLACCADFEEKANECIDITTYLRDLDQSTSGKGTDRNISVQGGLTTEIIIILTLSGIVLVFGVCLCFSFYKYKSAAKEKRRKPPVSQLQIISSPPHNAYAIKMEERLYDLIDESEMLDDHHIQQMQIASVYLDVIDESIYTMSYESQNKGILSVPSQSIQTAEVKHQENKNDSSSFFLGSDSTSPNDEDRQETTEDYVNPYQPVLKISPPQKEDYLTIPPIHKIDSSFHDTTGGKETLSMHP</sequence>
<evidence type="ECO:0000256" key="1">
    <source>
        <dbReference type="SAM" id="MobiDB-lite"/>
    </source>
</evidence>
<feature type="compositionally biased region" description="Low complexity" evidence="1">
    <location>
        <begin position="204"/>
        <end position="216"/>
    </location>
</feature>
<evidence type="ECO:0000256" key="2">
    <source>
        <dbReference type="SAM" id="Phobius"/>
    </source>
</evidence>
<evidence type="ECO:0000313" key="5">
    <source>
        <dbReference type="Proteomes" id="UP000683360"/>
    </source>
</evidence>
<evidence type="ECO:0000256" key="3">
    <source>
        <dbReference type="SAM" id="SignalP"/>
    </source>
</evidence>
<feature type="chain" id="PRO_5035798640" evidence="3">
    <location>
        <begin position="21"/>
        <end position="274"/>
    </location>
</feature>
<gene>
    <name evidence="4" type="ORF">MEDL_25281</name>
</gene>
<evidence type="ECO:0000313" key="4">
    <source>
        <dbReference type="EMBL" id="CAG2211252.1"/>
    </source>
</evidence>
<protein>
    <submittedName>
        <fullName evidence="4">Uncharacterized protein</fullName>
    </submittedName>
</protein>
<organism evidence="4 5">
    <name type="scientific">Mytilus edulis</name>
    <name type="common">Blue mussel</name>
    <dbReference type="NCBI Taxonomy" id="6550"/>
    <lineage>
        <taxon>Eukaryota</taxon>
        <taxon>Metazoa</taxon>
        <taxon>Spiralia</taxon>
        <taxon>Lophotrochozoa</taxon>
        <taxon>Mollusca</taxon>
        <taxon>Bivalvia</taxon>
        <taxon>Autobranchia</taxon>
        <taxon>Pteriomorphia</taxon>
        <taxon>Mytilida</taxon>
        <taxon>Mytiloidea</taxon>
        <taxon>Mytilidae</taxon>
        <taxon>Mytilinae</taxon>
        <taxon>Mytilus</taxon>
    </lineage>
</organism>
<dbReference type="EMBL" id="CAJPWZ010001257">
    <property type="protein sequence ID" value="CAG2211252.1"/>
    <property type="molecule type" value="Genomic_DNA"/>
</dbReference>
<feature type="region of interest" description="Disordered" evidence="1">
    <location>
        <begin position="197"/>
        <end position="229"/>
    </location>
</feature>